<dbReference type="HOGENOM" id="CLU_1924878_0_0_9"/>
<dbReference type="RefSeq" id="WP_011674695.1">
    <property type="nucleotide sequence ID" value="NC_008526.1"/>
</dbReference>
<reference evidence="2" key="3">
    <citation type="submission" date="2006-02" db="EMBL/GenBank/DDBJ databases">
        <authorList>
            <person name="Broadbent J.R."/>
            <person name="Steele J.L."/>
            <person name="Ventura M."/>
        </authorList>
    </citation>
    <scope>NUCLEOTIDE SEQUENCE</scope>
    <source>
        <strain evidence="2">ATCC 334</strain>
    </source>
</reference>
<dbReference type="Proteomes" id="UP000001651">
    <property type="component" value="Chromosome"/>
</dbReference>
<reference evidence="2" key="1">
    <citation type="journal article" date="2006" name="Appl. Environ. Microbiol.">
        <title>Comparative genomics and transcriptional analysis of prophages identified in the genomes of Lactobacillus gasseri, Lactobacillus salivarius, and Lactobacillus casei.</title>
        <authorList>
            <person name="Ventura M."/>
            <person name="Canchaya C."/>
            <person name="Bernini V."/>
            <person name="Altermann E."/>
            <person name="Barrangou R."/>
            <person name="McGrath S."/>
            <person name="Claesson M.J."/>
            <person name="Li Y."/>
            <person name="Leahy S."/>
            <person name="Walker C.D."/>
            <person name="Zink R."/>
            <person name="Neviani E."/>
            <person name="Steele J."/>
            <person name="Broadbent J."/>
            <person name="Klaenhammer T.R."/>
            <person name="Fitzgerald G.F."/>
            <person name="O'Toole P.W."/>
            <person name="van Sinderen D."/>
        </authorList>
    </citation>
    <scope>NUCLEOTIDE SEQUENCE</scope>
    <source>
        <strain evidence="2">ATCC 334</strain>
    </source>
</reference>
<evidence type="ECO:0000313" key="4">
    <source>
        <dbReference type="Proteomes" id="UP000001651"/>
    </source>
</evidence>
<dbReference type="AlphaFoldDB" id="Q036Y8"/>
<accession>Q036Y8</accession>
<sequence length="131" mass="15096">MVKHLTLAQFQNLPSFAADQYVLGYAAMIIERFKHNPDIRPFLENTFELTYKDYVFKSKTLVISRVLRDLNKSLGNQTLSAEQVYSSLNNFTSNKKSKDLLSEKQEYAIPRTSAKKKSNSNDKLSKWLQGL</sequence>
<evidence type="ECO:0000256" key="1">
    <source>
        <dbReference type="SAM" id="MobiDB-lite"/>
    </source>
</evidence>
<evidence type="ECO:0000313" key="2">
    <source>
        <dbReference type="EMBL" id="ABD83426.1"/>
    </source>
</evidence>
<reference evidence="3 4" key="2">
    <citation type="journal article" date="2006" name="Proc. Natl. Acad. Sci. U.S.A.">
        <title>Comparative genomics of the lactic acid bacteria.</title>
        <authorList>
            <person name="Makarova K."/>
            <person name="Slesarev A."/>
            <person name="Wolf Y."/>
            <person name="Sorokin A."/>
            <person name="Mirkin B."/>
            <person name="Koonin E."/>
            <person name="Pavlov A."/>
            <person name="Pavlova N."/>
            <person name="Karamychev V."/>
            <person name="Polouchine N."/>
            <person name="Shakhova V."/>
            <person name="Grigoriev I."/>
            <person name="Lou Y."/>
            <person name="Rohksar D."/>
            <person name="Lucas S."/>
            <person name="Huang K."/>
            <person name="Goodstein D.M."/>
            <person name="Hawkins T."/>
            <person name="Plengvidhya V."/>
            <person name="Welker D."/>
            <person name="Hughes J."/>
            <person name="Goh Y."/>
            <person name="Benson A."/>
            <person name="Baldwin K."/>
            <person name="Lee J.H."/>
            <person name="Diaz-Muniz I."/>
            <person name="Dosti B."/>
            <person name="Smeianov V."/>
            <person name="Wechter W."/>
            <person name="Barabote R."/>
            <person name="Lorca G."/>
            <person name="Altermann E."/>
            <person name="Barrangou R."/>
            <person name="Ganesan B."/>
            <person name="Xie Y."/>
            <person name="Rawsthorne H."/>
            <person name="Tamir D."/>
            <person name="Parker C."/>
            <person name="Breidt F."/>
            <person name="Broadbent J."/>
            <person name="Hutkins R."/>
            <person name="O'Sullivan D."/>
            <person name="Steele J."/>
            <person name="Unlu G."/>
            <person name="Saier M."/>
            <person name="Klaenhammer T."/>
            <person name="Richardson P."/>
            <person name="Kozyavkin S."/>
            <person name="Weimer B."/>
            <person name="Mills D."/>
        </authorList>
    </citation>
    <scope>NUCLEOTIDE SEQUENCE [LARGE SCALE GENOMIC DNA]</scope>
    <source>
        <strain evidence="3">ATCC 334</strain>
        <strain evidence="4">ATCC 334 / BCRC 17002 / CCUG 31169 / CIP 107868 / KCTC 3260 / NRRL B-441</strain>
    </source>
</reference>
<keyword evidence="4" id="KW-1185">Reference proteome</keyword>
<dbReference type="EMBL" id="CP000423">
    <property type="protein sequence ID" value="ABJ70734.1"/>
    <property type="molecule type" value="Genomic_DNA"/>
</dbReference>
<proteinExistence type="predicted"/>
<name>Q036Y8_LACP3</name>
<dbReference type="EMBL" id="DQ411856">
    <property type="protein sequence ID" value="ABD83426.1"/>
    <property type="molecule type" value="Genomic_DNA"/>
</dbReference>
<feature type="region of interest" description="Disordered" evidence="1">
    <location>
        <begin position="111"/>
        <end position="131"/>
    </location>
</feature>
<protein>
    <submittedName>
        <fullName evidence="3">Uncharacterized protein</fullName>
    </submittedName>
</protein>
<evidence type="ECO:0000313" key="3">
    <source>
        <dbReference type="EMBL" id="ABJ70734.1"/>
    </source>
</evidence>
<dbReference type="KEGG" id="lca:LSEI_1976"/>
<dbReference type="PaxDb" id="321967-LSEI_1976"/>
<organism evidence="3 4">
    <name type="scientific">Lacticaseibacillus paracasei (strain ATCC 334 / BCRC 17002 / CCUG 31169 / CIP 107868 / KCTC 3260 / NRRL B-441)</name>
    <name type="common">Lactobacillus paracasei</name>
    <dbReference type="NCBI Taxonomy" id="321967"/>
    <lineage>
        <taxon>Bacteria</taxon>
        <taxon>Bacillati</taxon>
        <taxon>Bacillota</taxon>
        <taxon>Bacilli</taxon>
        <taxon>Lactobacillales</taxon>
        <taxon>Lactobacillaceae</taxon>
        <taxon>Lacticaseibacillus</taxon>
    </lineage>
</organism>
<dbReference type="STRING" id="321967.LSEI_1976"/>
<gene>
    <name evidence="3" type="ordered locus">LSEI_1976</name>
    <name evidence="2" type="ORF">Lcas072</name>
</gene>